<dbReference type="InterPro" id="IPR013783">
    <property type="entry name" value="Ig-like_fold"/>
</dbReference>
<comment type="caution">
    <text evidence="5">The sequence shown here is derived from an EMBL/GenBank/DDBJ whole genome shotgun (WGS) entry which is preliminary data.</text>
</comment>
<name>A0AA88N3R6_CHASR</name>
<accession>A0AA88N3R6</accession>
<sequence>MVWLLNGTVTLTISKMHGVLAPTNPNVKAEKSPNSNGDSWTFFLKSTERHNQGPVTCDLQDIDRKTANLFVQEKGSVKISGDNKLGFKGQSVLFECQATGWFPEPTLQWQVSDKKVSRGEYNISSEQSEKSLFTVTSNLSVTAVKSCQVDCLASVSALPTPLKSSVRLTVVAEVVQEEDDCTVPLVATASVSALCFFSCSASALFSVTDNGHKQDQHNAGFGRVILIITKKPGPQEAIRVDQSVSGTGSVAEATGGKVNLGYSSEGPTDPVYSELIMGSHSQMNFVSFHKVPDVASANILPRHIERQAQVCLEEENSKTVKRITTV</sequence>
<organism evidence="5 6">
    <name type="scientific">Channa striata</name>
    <name type="common">Snakehead murrel</name>
    <name type="synonym">Ophicephalus striatus</name>
    <dbReference type="NCBI Taxonomy" id="64152"/>
    <lineage>
        <taxon>Eukaryota</taxon>
        <taxon>Metazoa</taxon>
        <taxon>Chordata</taxon>
        <taxon>Craniata</taxon>
        <taxon>Vertebrata</taxon>
        <taxon>Euteleostomi</taxon>
        <taxon>Actinopterygii</taxon>
        <taxon>Neopterygii</taxon>
        <taxon>Teleostei</taxon>
        <taxon>Neoteleostei</taxon>
        <taxon>Acanthomorphata</taxon>
        <taxon>Anabantaria</taxon>
        <taxon>Anabantiformes</taxon>
        <taxon>Channoidei</taxon>
        <taxon>Channidae</taxon>
        <taxon>Channa</taxon>
    </lineage>
</organism>
<dbReference type="GO" id="GO:0016020">
    <property type="term" value="C:membrane"/>
    <property type="evidence" value="ECO:0007669"/>
    <property type="project" value="UniProtKB-SubCell"/>
</dbReference>
<keyword evidence="3" id="KW-0393">Immunoglobulin domain</keyword>
<evidence type="ECO:0000259" key="4">
    <source>
        <dbReference type="PROSITE" id="PS50835"/>
    </source>
</evidence>
<reference evidence="5" key="1">
    <citation type="submission" date="2023-07" db="EMBL/GenBank/DDBJ databases">
        <title>Chromosome-level Genome Assembly of Striped Snakehead (Channa striata).</title>
        <authorList>
            <person name="Liu H."/>
        </authorList>
    </citation>
    <scope>NUCLEOTIDE SEQUENCE</scope>
    <source>
        <strain evidence="5">Gz</strain>
        <tissue evidence="5">Muscle</tissue>
    </source>
</reference>
<feature type="domain" description="Ig-like" evidence="4">
    <location>
        <begin position="88"/>
        <end position="149"/>
    </location>
</feature>
<dbReference type="InterPro" id="IPR036179">
    <property type="entry name" value="Ig-like_dom_sf"/>
</dbReference>
<evidence type="ECO:0000256" key="3">
    <source>
        <dbReference type="ARBA" id="ARBA00023319"/>
    </source>
</evidence>
<dbReference type="EMBL" id="JAUPFM010000007">
    <property type="protein sequence ID" value="KAK2847020.1"/>
    <property type="molecule type" value="Genomic_DNA"/>
</dbReference>
<keyword evidence="2" id="KW-0472">Membrane</keyword>
<evidence type="ECO:0000256" key="1">
    <source>
        <dbReference type="ARBA" id="ARBA00004370"/>
    </source>
</evidence>
<dbReference type="PROSITE" id="PS50835">
    <property type="entry name" value="IG_LIKE"/>
    <property type="match status" value="1"/>
</dbReference>
<dbReference type="Proteomes" id="UP001187415">
    <property type="component" value="Unassembled WGS sequence"/>
</dbReference>
<gene>
    <name evidence="5" type="ORF">Q5P01_010019</name>
</gene>
<keyword evidence="6" id="KW-1185">Reference proteome</keyword>
<dbReference type="InterPro" id="IPR007110">
    <property type="entry name" value="Ig-like_dom"/>
</dbReference>
<comment type="subcellular location">
    <subcellularLocation>
        <location evidence="1">Membrane</location>
    </subcellularLocation>
</comment>
<dbReference type="SUPFAM" id="SSF48726">
    <property type="entry name" value="Immunoglobulin"/>
    <property type="match status" value="1"/>
</dbReference>
<proteinExistence type="predicted"/>
<evidence type="ECO:0000256" key="2">
    <source>
        <dbReference type="ARBA" id="ARBA00023136"/>
    </source>
</evidence>
<protein>
    <recommendedName>
        <fullName evidence="4">Ig-like domain-containing protein</fullName>
    </recommendedName>
</protein>
<evidence type="ECO:0000313" key="6">
    <source>
        <dbReference type="Proteomes" id="UP001187415"/>
    </source>
</evidence>
<dbReference type="PANTHER" id="PTHR44991">
    <property type="entry name" value="IMMUNOGLOBULIN SUPERFAMILY MEMBER 5"/>
    <property type="match status" value="1"/>
</dbReference>
<dbReference type="InterPro" id="IPR053896">
    <property type="entry name" value="BTN3A2-like_Ig-C"/>
</dbReference>
<dbReference type="AlphaFoldDB" id="A0AA88N3R6"/>
<dbReference type="PANTHER" id="PTHR44991:SF1">
    <property type="entry name" value="IMMUNOGLOBULIN SUPERFAMILY MEMBER 5"/>
    <property type="match status" value="1"/>
</dbReference>
<dbReference type="Pfam" id="PF22705">
    <property type="entry name" value="C2-set_3"/>
    <property type="match status" value="1"/>
</dbReference>
<evidence type="ECO:0000313" key="5">
    <source>
        <dbReference type="EMBL" id="KAK2847020.1"/>
    </source>
</evidence>
<dbReference type="Gene3D" id="2.60.40.10">
    <property type="entry name" value="Immunoglobulins"/>
    <property type="match status" value="1"/>
</dbReference>